<comment type="similarity">
    <text evidence="2">Belongs to the enoyl-CoA hydratase/isomerase family.</text>
</comment>
<organism evidence="5 6">
    <name type="scientific">Henriciella barbarensis</name>
    <dbReference type="NCBI Taxonomy" id="86342"/>
    <lineage>
        <taxon>Bacteria</taxon>
        <taxon>Pseudomonadati</taxon>
        <taxon>Pseudomonadota</taxon>
        <taxon>Alphaproteobacteria</taxon>
        <taxon>Hyphomonadales</taxon>
        <taxon>Hyphomonadaceae</taxon>
        <taxon>Henriciella</taxon>
    </lineage>
</organism>
<dbReference type="CDD" id="cd06558">
    <property type="entry name" value="crotonase-like"/>
    <property type="match status" value="1"/>
</dbReference>
<reference evidence="5 6" key="1">
    <citation type="submission" date="2018-08" db="EMBL/GenBank/DDBJ databases">
        <title>Henriciella mobilis sp. nov., isolated from seawater.</title>
        <authorList>
            <person name="Cheng H."/>
            <person name="Wu Y.-H."/>
            <person name="Xu X.-W."/>
            <person name="Guo L.-L."/>
        </authorList>
    </citation>
    <scope>NUCLEOTIDE SEQUENCE [LARGE SCALE GENOMIC DNA]</scope>
    <source>
        <strain evidence="5 6">CCUG66934</strain>
    </source>
</reference>
<comment type="subcellular location">
    <subcellularLocation>
        <location evidence="1">Peroxisome</location>
    </subcellularLocation>
</comment>
<dbReference type="InterPro" id="IPR014748">
    <property type="entry name" value="Enoyl-CoA_hydra_C"/>
</dbReference>
<name>A0A399R4Z8_9PROT</name>
<protein>
    <submittedName>
        <fullName evidence="5">Enoyl-CoA hydratase</fullName>
    </submittedName>
</protein>
<evidence type="ECO:0000256" key="2">
    <source>
        <dbReference type="ARBA" id="ARBA00005254"/>
    </source>
</evidence>
<accession>A0A399R4Z8</accession>
<dbReference type="Pfam" id="PF00378">
    <property type="entry name" value="ECH_1"/>
    <property type="match status" value="1"/>
</dbReference>
<keyword evidence="3" id="KW-0576">Peroxisome</keyword>
<evidence type="ECO:0000256" key="1">
    <source>
        <dbReference type="ARBA" id="ARBA00004275"/>
    </source>
</evidence>
<dbReference type="SUPFAM" id="SSF52096">
    <property type="entry name" value="ClpP/crotonase"/>
    <property type="match status" value="1"/>
</dbReference>
<gene>
    <name evidence="5" type="ORF">D1224_09775</name>
</gene>
<evidence type="ECO:0000313" key="5">
    <source>
        <dbReference type="EMBL" id="RIJ24499.1"/>
    </source>
</evidence>
<dbReference type="InterPro" id="IPR051053">
    <property type="entry name" value="ECH/Chromodomain_protein"/>
</dbReference>
<evidence type="ECO:0000256" key="4">
    <source>
        <dbReference type="ARBA" id="ARBA00023235"/>
    </source>
</evidence>
<keyword evidence="4" id="KW-0413">Isomerase</keyword>
<evidence type="ECO:0000313" key="6">
    <source>
        <dbReference type="Proteomes" id="UP000265431"/>
    </source>
</evidence>
<keyword evidence="6" id="KW-1185">Reference proteome</keyword>
<comment type="caution">
    <text evidence="5">The sequence shown here is derived from an EMBL/GenBank/DDBJ whole genome shotgun (WGS) entry which is preliminary data.</text>
</comment>
<dbReference type="OrthoDB" id="5730382at2"/>
<dbReference type="GO" id="GO:0004165">
    <property type="term" value="F:delta(3)-delta(2)-enoyl-CoA isomerase activity"/>
    <property type="evidence" value="ECO:0007669"/>
    <property type="project" value="UniProtKB-ARBA"/>
</dbReference>
<evidence type="ECO:0000256" key="3">
    <source>
        <dbReference type="ARBA" id="ARBA00023140"/>
    </source>
</evidence>
<dbReference type="Gene3D" id="1.10.12.10">
    <property type="entry name" value="Lyase 2-enoyl-coa Hydratase, Chain A, domain 2"/>
    <property type="match status" value="1"/>
</dbReference>
<dbReference type="EMBL" id="QWGB01000005">
    <property type="protein sequence ID" value="RIJ24499.1"/>
    <property type="molecule type" value="Genomic_DNA"/>
</dbReference>
<proteinExistence type="inferred from homology"/>
<dbReference type="RefSeq" id="WP_119379688.1">
    <property type="nucleotide sequence ID" value="NZ_QWGB01000005.1"/>
</dbReference>
<dbReference type="InterPro" id="IPR029045">
    <property type="entry name" value="ClpP/crotonase-like_dom_sf"/>
</dbReference>
<dbReference type="PANTHER" id="PTHR43684:SF1">
    <property type="entry name" value="ENOYL-COA DELTA ISOMERASE 2"/>
    <property type="match status" value="1"/>
</dbReference>
<dbReference type="PANTHER" id="PTHR43684">
    <property type="match status" value="1"/>
</dbReference>
<sequence length="254" mass="26863">MSEHIKSHLEDYILTLTIARPERKNALTQAMYGAMADAVNGANSDKSIRAIIITGEGDMFTAGNDLSDFASIDERESGTPPVTRFLNAIRDAEKPLIAAVNGPAIGVGLTMLLHCDISFAAESANLRAPFTQLGLVPEAGSSLTLPAVVGRSMANEVLLAGRILSANEALACGLVSRVTADTDLMKTAIDTARKIAASPPNAVLKSKALINHSREAISNQMRAEGEIFAAQLQSAEFAEAAAAFREKRAPVFKD</sequence>
<dbReference type="Proteomes" id="UP000265431">
    <property type="component" value="Unassembled WGS sequence"/>
</dbReference>
<dbReference type="InterPro" id="IPR001753">
    <property type="entry name" value="Enoyl-CoA_hydra/iso"/>
</dbReference>
<dbReference type="Gene3D" id="3.90.226.10">
    <property type="entry name" value="2-enoyl-CoA Hydratase, Chain A, domain 1"/>
    <property type="match status" value="1"/>
</dbReference>
<dbReference type="AlphaFoldDB" id="A0A399R4Z8"/>